<accession>A0A914CLV7</accession>
<reference evidence="5" key="1">
    <citation type="submission" date="2022-11" db="UniProtKB">
        <authorList>
            <consortium name="WormBaseParasite"/>
        </authorList>
    </citation>
    <scope>IDENTIFICATION</scope>
</reference>
<keyword evidence="1" id="KW-0433">Leucine-rich repeat</keyword>
<dbReference type="Pfam" id="PF00753">
    <property type="entry name" value="Lactamase_B"/>
    <property type="match status" value="1"/>
</dbReference>
<dbReference type="Pfam" id="PF12799">
    <property type="entry name" value="LRR_4"/>
    <property type="match status" value="1"/>
</dbReference>
<keyword evidence="4" id="KW-1185">Reference proteome</keyword>
<evidence type="ECO:0000313" key="5">
    <source>
        <dbReference type="WBParaSite" id="ACRNAN_scaffold12232.g8030.t1"/>
    </source>
</evidence>
<dbReference type="Gene3D" id="3.80.10.10">
    <property type="entry name" value="Ribonuclease Inhibitor"/>
    <property type="match status" value="1"/>
</dbReference>
<dbReference type="SUPFAM" id="SSF56281">
    <property type="entry name" value="Metallo-hydrolase/oxidoreductase"/>
    <property type="match status" value="1"/>
</dbReference>
<evidence type="ECO:0000256" key="2">
    <source>
        <dbReference type="ARBA" id="ARBA00022737"/>
    </source>
</evidence>
<sequence>MSEDLESLNLVNNSLKTIPLFDVLPKLESLNLNGNEPREKPISIFSALPFLPKPQFKPEKYTRTNRFRREHFKKCCTNTSQHSRNLTGLTFNTVYYPMPDPSKGPIDGPIVIPILYGNYSMTSDYYIFSSTVSLVLDEKSSSREKCYILVDTGLSLFKNTIVGGLAAHGIHLQDVQSLIITHHDIDSVGNLNLFPDAEIFSGNKRVIRQFFYVQKTAPSFDTRRSGLPFRQLCDHTDIFLTPGFTPQDLSLVVRDVHGYGTIAIVGNLILNERDLEDNKSIKEFSIDEEQEKLWEATRNEILCMADYIVP</sequence>
<dbReference type="InterPro" id="IPR039344">
    <property type="entry name" value="MBLAC1"/>
</dbReference>
<dbReference type="SUPFAM" id="SSF52058">
    <property type="entry name" value="L domain-like"/>
    <property type="match status" value="1"/>
</dbReference>
<evidence type="ECO:0000259" key="3">
    <source>
        <dbReference type="Pfam" id="PF00753"/>
    </source>
</evidence>
<dbReference type="PROSITE" id="PS51450">
    <property type="entry name" value="LRR"/>
    <property type="match status" value="1"/>
</dbReference>
<dbReference type="PANTHER" id="PTHR23200:SF49">
    <property type="entry name" value="METALLO-BETA-LACTAMASE DOMAIN-CONTAINING PROTEIN"/>
    <property type="match status" value="1"/>
</dbReference>
<dbReference type="AlphaFoldDB" id="A0A914CLV7"/>
<dbReference type="WBParaSite" id="ACRNAN_scaffold12232.g8030.t1">
    <property type="protein sequence ID" value="ACRNAN_scaffold12232.g8030.t1"/>
    <property type="gene ID" value="ACRNAN_scaffold12232.g8030"/>
</dbReference>
<evidence type="ECO:0000313" key="4">
    <source>
        <dbReference type="Proteomes" id="UP000887540"/>
    </source>
</evidence>
<dbReference type="InterPro" id="IPR001279">
    <property type="entry name" value="Metallo-B-lactamas"/>
</dbReference>
<keyword evidence="2" id="KW-0677">Repeat</keyword>
<dbReference type="InterPro" id="IPR036866">
    <property type="entry name" value="RibonucZ/Hydroxyglut_hydro"/>
</dbReference>
<feature type="domain" description="Metallo-beta-lactamase" evidence="3">
    <location>
        <begin position="143"/>
        <end position="199"/>
    </location>
</feature>
<dbReference type="InterPro" id="IPR001611">
    <property type="entry name" value="Leu-rich_rpt"/>
</dbReference>
<proteinExistence type="predicted"/>
<dbReference type="Proteomes" id="UP000887540">
    <property type="component" value="Unplaced"/>
</dbReference>
<organism evidence="4 5">
    <name type="scientific">Acrobeloides nanus</name>
    <dbReference type="NCBI Taxonomy" id="290746"/>
    <lineage>
        <taxon>Eukaryota</taxon>
        <taxon>Metazoa</taxon>
        <taxon>Ecdysozoa</taxon>
        <taxon>Nematoda</taxon>
        <taxon>Chromadorea</taxon>
        <taxon>Rhabditida</taxon>
        <taxon>Tylenchina</taxon>
        <taxon>Cephalobomorpha</taxon>
        <taxon>Cephaloboidea</taxon>
        <taxon>Cephalobidae</taxon>
        <taxon>Acrobeloides</taxon>
    </lineage>
</organism>
<evidence type="ECO:0000256" key="1">
    <source>
        <dbReference type="ARBA" id="ARBA00022614"/>
    </source>
</evidence>
<dbReference type="Gene3D" id="3.60.15.10">
    <property type="entry name" value="Ribonuclease Z/Hydroxyacylglutathione hydrolase-like"/>
    <property type="match status" value="1"/>
</dbReference>
<dbReference type="InterPro" id="IPR032675">
    <property type="entry name" value="LRR_dom_sf"/>
</dbReference>
<name>A0A914CLV7_9BILA</name>
<dbReference type="PANTHER" id="PTHR23200">
    <property type="entry name" value="METALLO-BETA-LACTAMASE DOMAIN-CONTAINING PROTEIN 1"/>
    <property type="match status" value="1"/>
</dbReference>
<dbReference type="InterPro" id="IPR025875">
    <property type="entry name" value="Leu-rich_rpt_4"/>
</dbReference>
<protein>
    <submittedName>
        <fullName evidence="5">Metallo-beta-lactamase domain-containing protein</fullName>
    </submittedName>
</protein>